<protein>
    <submittedName>
        <fullName evidence="1">Uncharacterized protein</fullName>
    </submittedName>
</protein>
<organism evidence="1 2">
    <name type="scientific">Dermatophilus congolensis</name>
    <dbReference type="NCBI Taxonomy" id="1863"/>
    <lineage>
        <taxon>Bacteria</taxon>
        <taxon>Bacillati</taxon>
        <taxon>Actinomycetota</taxon>
        <taxon>Actinomycetes</taxon>
        <taxon>Micrococcales</taxon>
        <taxon>Dermatophilaceae</taxon>
        <taxon>Dermatophilus</taxon>
    </lineage>
</organism>
<sequence>MCCECGCGLVGLMRRVGWVGVDIRVGWLGWGEFVAESLSLSADKRTRWSDPIILPVSKTGSRDGTCWGGGRAARVAALQG</sequence>
<dbReference type="KEGG" id="dco:SAMEA4475696_0343"/>
<reference evidence="1 2" key="1">
    <citation type="submission" date="2017-06" db="EMBL/GenBank/DDBJ databases">
        <authorList>
            <consortium name="Pathogen Informatics"/>
        </authorList>
    </citation>
    <scope>NUCLEOTIDE SEQUENCE [LARGE SCALE GENOMIC DNA]</scope>
    <source>
        <strain evidence="1 2">NCTC13039</strain>
    </source>
</reference>
<gene>
    <name evidence="1" type="ORF">SAMEA4475696_00343</name>
</gene>
<accession>A0A239V8Y0</accession>
<dbReference type="STRING" id="1121387.GCA_000429885_01372"/>
<evidence type="ECO:0000313" key="2">
    <source>
        <dbReference type="Proteomes" id="UP000242637"/>
    </source>
</evidence>
<dbReference type="AlphaFoldDB" id="A0A239V8Y0"/>
<name>A0A239V8Y0_9MICO</name>
<evidence type="ECO:0000313" key="1">
    <source>
        <dbReference type="EMBL" id="SNV17993.1"/>
    </source>
</evidence>
<dbReference type="Proteomes" id="UP000242637">
    <property type="component" value="Chromosome 1"/>
</dbReference>
<keyword evidence="2" id="KW-1185">Reference proteome</keyword>
<proteinExistence type="predicted"/>
<dbReference type="EMBL" id="LT906453">
    <property type="protein sequence ID" value="SNV17993.1"/>
    <property type="molecule type" value="Genomic_DNA"/>
</dbReference>